<protein>
    <submittedName>
        <fullName evidence="1">Uncharacterized protein</fullName>
    </submittedName>
</protein>
<sequence>MQFFKGTKGPWKSGESFYTNHASIDAPLHGAIAHVLIKMDGDYTTQDSKRVEKEAELAANLRAVACAAEMAEMLLELHFLGEMLGVANNPKLDEIVAKLKGHQ</sequence>
<reference evidence="1" key="1">
    <citation type="submission" date="2024-05" db="EMBL/GenBank/DDBJ databases">
        <authorList>
            <person name="Ferriol-Gonzalez C."/>
            <person name="Concha-Eloko R."/>
            <person name="Bernabeu-Gimeno M."/>
            <person name="Fernandez-Cuenca F."/>
            <person name="Canada-Garcia J.E."/>
            <person name="Garcia-Cobos S."/>
            <person name="Sanjuan R."/>
            <person name="Domingo-Calap P."/>
        </authorList>
    </citation>
    <scope>NUCLEOTIDE SEQUENCE</scope>
</reference>
<organism evidence="1">
    <name type="scientific">Klebsiella phage vB_Kpn2-P2</name>
    <dbReference type="NCBI Taxonomy" id="3230849"/>
    <lineage>
        <taxon>Viruses</taxon>
    </lineage>
</organism>
<dbReference type="EMBL" id="PP848851">
    <property type="protein sequence ID" value="XCG96872.1"/>
    <property type="molecule type" value="Genomic_DNA"/>
</dbReference>
<proteinExistence type="predicted"/>
<evidence type="ECO:0000313" key="1">
    <source>
        <dbReference type="EMBL" id="XCG96872.1"/>
    </source>
</evidence>
<gene>
    <name evidence="1" type="ORF">vBKpn2P2_24</name>
</gene>
<accession>A0AAU8EHL1</accession>
<name>A0AAU8EHL1_9VIRU</name>